<dbReference type="CDD" id="cd06170">
    <property type="entry name" value="LuxR_C_like"/>
    <property type="match status" value="1"/>
</dbReference>
<dbReference type="SMART" id="SM00421">
    <property type="entry name" value="HTH_LUXR"/>
    <property type="match status" value="1"/>
</dbReference>
<dbReference type="InterPro" id="IPR016032">
    <property type="entry name" value="Sig_transdc_resp-reg_C-effctor"/>
</dbReference>
<dbReference type="Pfam" id="PF00196">
    <property type="entry name" value="GerE"/>
    <property type="match status" value="1"/>
</dbReference>
<feature type="domain" description="HTH luxR-type" evidence="4">
    <location>
        <begin position="313"/>
        <end position="378"/>
    </location>
</feature>
<dbReference type="PANTHER" id="PTHR44688">
    <property type="entry name" value="DNA-BINDING TRANSCRIPTIONAL ACTIVATOR DEVR_DOSR"/>
    <property type="match status" value="1"/>
</dbReference>
<dbReference type="Proteomes" id="UP001139493">
    <property type="component" value="Unassembled WGS sequence"/>
</dbReference>
<protein>
    <submittedName>
        <fullName evidence="5">Regulatory protein, luxR family</fullName>
    </submittedName>
</protein>
<accession>A0A9X2G989</accession>
<dbReference type="AlphaFoldDB" id="A0A9X2G989"/>
<evidence type="ECO:0000256" key="3">
    <source>
        <dbReference type="ARBA" id="ARBA00023163"/>
    </source>
</evidence>
<name>A0A9X2G989_9MICO</name>
<dbReference type="PROSITE" id="PS50043">
    <property type="entry name" value="HTH_LUXR_2"/>
    <property type="match status" value="1"/>
</dbReference>
<reference evidence="5" key="1">
    <citation type="submission" date="2022-06" db="EMBL/GenBank/DDBJ databases">
        <title>Genomic Encyclopedia of Archaeal and Bacterial Type Strains, Phase II (KMG-II): from individual species to whole genera.</title>
        <authorList>
            <person name="Goeker M."/>
        </authorList>
    </citation>
    <scope>NUCLEOTIDE SEQUENCE</scope>
    <source>
        <strain evidence="5">DSM 26652</strain>
    </source>
</reference>
<dbReference type="GO" id="GO:0006355">
    <property type="term" value="P:regulation of DNA-templated transcription"/>
    <property type="evidence" value="ECO:0007669"/>
    <property type="project" value="InterPro"/>
</dbReference>
<keyword evidence="1" id="KW-0805">Transcription regulation</keyword>
<dbReference type="PRINTS" id="PR00038">
    <property type="entry name" value="HTHLUXR"/>
</dbReference>
<keyword evidence="3" id="KW-0804">Transcription</keyword>
<dbReference type="InterPro" id="IPR000792">
    <property type="entry name" value="Tscrpt_reg_LuxR_C"/>
</dbReference>
<keyword evidence="6" id="KW-1185">Reference proteome</keyword>
<comment type="caution">
    <text evidence="5">The sequence shown here is derived from an EMBL/GenBank/DDBJ whole genome shotgun (WGS) entry which is preliminary data.</text>
</comment>
<evidence type="ECO:0000313" key="5">
    <source>
        <dbReference type="EMBL" id="MCP2265509.1"/>
    </source>
</evidence>
<gene>
    <name evidence="5" type="ORF">APR03_002865</name>
</gene>
<evidence type="ECO:0000313" key="6">
    <source>
        <dbReference type="Proteomes" id="UP001139493"/>
    </source>
</evidence>
<proteinExistence type="predicted"/>
<dbReference type="InterPro" id="IPR036388">
    <property type="entry name" value="WH-like_DNA-bd_sf"/>
</dbReference>
<dbReference type="SUPFAM" id="SSF46894">
    <property type="entry name" value="C-terminal effector domain of the bipartite response regulators"/>
    <property type="match status" value="1"/>
</dbReference>
<dbReference type="GO" id="GO:0003677">
    <property type="term" value="F:DNA binding"/>
    <property type="evidence" value="ECO:0007669"/>
    <property type="project" value="UniProtKB-KW"/>
</dbReference>
<keyword evidence="2" id="KW-0238">DNA-binding</keyword>
<organism evidence="5 6">
    <name type="scientific">Promicromonospora thailandica</name>
    <dbReference type="NCBI Taxonomy" id="765201"/>
    <lineage>
        <taxon>Bacteria</taxon>
        <taxon>Bacillati</taxon>
        <taxon>Actinomycetota</taxon>
        <taxon>Actinomycetes</taxon>
        <taxon>Micrococcales</taxon>
        <taxon>Promicromonosporaceae</taxon>
        <taxon>Promicromonospora</taxon>
    </lineage>
</organism>
<evidence type="ECO:0000256" key="2">
    <source>
        <dbReference type="ARBA" id="ARBA00023125"/>
    </source>
</evidence>
<sequence>MSLRARPSYREGVNTSSITLHDHRVVALRETVADLAARPPAAREFLDEVEHRLRRVIPFDGGDWWTSDPETLLPMELRPFEYPALQYEVAANDVNRLDDLDRQSRTVSTLGLTMPGERARSARFDDHYRLPGAGDQMRVLARNGGWTWGAACLYRGADLPDFTRDEVAVISAVSRDVGLALRTDLLRTVRRDGTGWTHQAPGAHAGTVVVDRDDRVLGYTPEGGRWLERLGVALSTDRLPASLRWITLQARTHERLSDGGMGIGMRPLRQASSRLRTTTGELVTVRADVLRGAVDQAVVLALEPASGPTMWPLLVALHGLTRRETELAALLVAGRSIKDIATDLHLSVHTVRDHVKAVYTKVGISSRPELTAQLGRGPGVGPGA</sequence>
<dbReference type="Gene3D" id="1.10.10.10">
    <property type="entry name" value="Winged helix-like DNA-binding domain superfamily/Winged helix DNA-binding domain"/>
    <property type="match status" value="1"/>
</dbReference>
<dbReference type="PANTHER" id="PTHR44688:SF16">
    <property type="entry name" value="DNA-BINDING TRANSCRIPTIONAL ACTIVATOR DEVR_DOSR"/>
    <property type="match status" value="1"/>
</dbReference>
<evidence type="ECO:0000256" key="1">
    <source>
        <dbReference type="ARBA" id="ARBA00023015"/>
    </source>
</evidence>
<evidence type="ECO:0000259" key="4">
    <source>
        <dbReference type="PROSITE" id="PS50043"/>
    </source>
</evidence>
<dbReference type="EMBL" id="JAMTCS010000008">
    <property type="protein sequence ID" value="MCP2265509.1"/>
    <property type="molecule type" value="Genomic_DNA"/>
</dbReference>